<dbReference type="HOGENOM" id="CLU_1742431_0_0_1"/>
<evidence type="ECO:0000313" key="1">
    <source>
        <dbReference type="EMBL" id="EFX70824.1"/>
    </source>
</evidence>
<evidence type="ECO:0000313" key="2">
    <source>
        <dbReference type="Proteomes" id="UP000000305"/>
    </source>
</evidence>
<dbReference type="InParanoid" id="E9HBR9"/>
<gene>
    <name evidence="1" type="ORF">DAPPUDRAFT_112346</name>
</gene>
<dbReference type="Proteomes" id="UP000000305">
    <property type="component" value="Unassembled WGS sequence"/>
</dbReference>
<accession>E9HBR9</accession>
<sequence length="150" mass="17010">MKMKMLLKALTIKSFNTSIRTHHLDLKIWLQSSHSLYSCLTIAFDVQKSDLKRISAESFGREKRITRNEVFLKNTRKLYKGGLIPNEAEAIVVLEEEDGTGVKEEDIVGSVNEVDVTVGVVKEEEVAVAKWRPSVTLPHELKDTISIWVD</sequence>
<dbReference type="AlphaFoldDB" id="E9HBR9"/>
<protein>
    <submittedName>
        <fullName evidence="1">Uncharacterized protein</fullName>
    </submittedName>
</protein>
<keyword evidence="2" id="KW-1185">Reference proteome</keyword>
<name>E9HBR9_DAPPU</name>
<proteinExistence type="predicted"/>
<dbReference type="KEGG" id="dpx:DAPPUDRAFT_112346"/>
<organism evidence="1 2">
    <name type="scientific">Daphnia pulex</name>
    <name type="common">Water flea</name>
    <dbReference type="NCBI Taxonomy" id="6669"/>
    <lineage>
        <taxon>Eukaryota</taxon>
        <taxon>Metazoa</taxon>
        <taxon>Ecdysozoa</taxon>
        <taxon>Arthropoda</taxon>
        <taxon>Crustacea</taxon>
        <taxon>Branchiopoda</taxon>
        <taxon>Diplostraca</taxon>
        <taxon>Cladocera</taxon>
        <taxon>Anomopoda</taxon>
        <taxon>Daphniidae</taxon>
        <taxon>Daphnia</taxon>
    </lineage>
</organism>
<dbReference type="EMBL" id="GL732617">
    <property type="protein sequence ID" value="EFX70824.1"/>
    <property type="molecule type" value="Genomic_DNA"/>
</dbReference>
<reference evidence="1 2" key="1">
    <citation type="journal article" date="2011" name="Science">
        <title>The ecoresponsive genome of Daphnia pulex.</title>
        <authorList>
            <person name="Colbourne J.K."/>
            <person name="Pfrender M.E."/>
            <person name="Gilbert D."/>
            <person name="Thomas W.K."/>
            <person name="Tucker A."/>
            <person name="Oakley T.H."/>
            <person name="Tokishita S."/>
            <person name="Aerts A."/>
            <person name="Arnold G.J."/>
            <person name="Basu M.K."/>
            <person name="Bauer D.J."/>
            <person name="Caceres C.E."/>
            <person name="Carmel L."/>
            <person name="Casola C."/>
            <person name="Choi J.H."/>
            <person name="Detter J.C."/>
            <person name="Dong Q."/>
            <person name="Dusheyko S."/>
            <person name="Eads B.D."/>
            <person name="Frohlich T."/>
            <person name="Geiler-Samerotte K.A."/>
            <person name="Gerlach D."/>
            <person name="Hatcher P."/>
            <person name="Jogdeo S."/>
            <person name="Krijgsveld J."/>
            <person name="Kriventseva E.V."/>
            <person name="Kultz D."/>
            <person name="Laforsch C."/>
            <person name="Lindquist E."/>
            <person name="Lopez J."/>
            <person name="Manak J.R."/>
            <person name="Muller J."/>
            <person name="Pangilinan J."/>
            <person name="Patwardhan R.P."/>
            <person name="Pitluck S."/>
            <person name="Pritham E.J."/>
            <person name="Rechtsteiner A."/>
            <person name="Rho M."/>
            <person name="Rogozin I.B."/>
            <person name="Sakarya O."/>
            <person name="Salamov A."/>
            <person name="Schaack S."/>
            <person name="Shapiro H."/>
            <person name="Shiga Y."/>
            <person name="Skalitzky C."/>
            <person name="Smith Z."/>
            <person name="Souvorov A."/>
            <person name="Sung W."/>
            <person name="Tang Z."/>
            <person name="Tsuchiya D."/>
            <person name="Tu H."/>
            <person name="Vos H."/>
            <person name="Wang M."/>
            <person name="Wolf Y.I."/>
            <person name="Yamagata H."/>
            <person name="Yamada T."/>
            <person name="Ye Y."/>
            <person name="Shaw J.R."/>
            <person name="Andrews J."/>
            <person name="Crease T.J."/>
            <person name="Tang H."/>
            <person name="Lucas S.M."/>
            <person name="Robertson H.M."/>
            <person name="Bork P."/>
            <person name="Koonin E.V."/>
            <person name="Zdobnov E.M."/>
            <person name="Grigoriev I.V."/>
            <person name="Lynch M."/>
            <person name="Boore J.L."/>
        </authorList>
    </citation>
    <scope>NUCLEOTIDE SEQUENCE [LARGE SCALE GENOMIC DNA]</scope>
</reference>